<evidence type="ECO:0000313" key="2">
    <source>
        <dbReference type="Proteomes" id="UP000663874"/>
    </source>
</evidence>
<evidence type="ECO:0000313" key="1">
    <source>
        <dbReference type="EMBL" id="CAF4345108.1"/>
    </source>
</evidence>
<protein>
    <submittedName>
        <fullName evidence="1">Uncharacterized protein</fullName>
    </submittedName>
</protein>
<comment type="caution">
    <text evidence="1">The sequence shown here is derived from an EMBL/GenBank/DDBJ whole genome shotgun (WGS) entry which is preliminary data.</text>
</comment>
<sequence length="35" mass="4024">NRSSLTNTLRGVTNEEKLNNLWVKMQITVNSIFDS</sequence>
<name>A0A820KIZ3_9BILA</name>
<dbReference type="Proteomes" id="UP000663874">
    <property type="component" value="Unassembled WGS sequence"/>
</dbReference>
<reference evidence="1" key="1">
    <citation type="submission" date="2021-02" db="EMBL/GenBank/DDBJ databases">
        <authorList>
            <person name="Nowell W R."/>
        </authorList>
    </citation>
    <scope>NUCLEOTIDE SEQUENCE</scope>
</reference>
<organism evidence="1 2">
    <name type="scientific">Rotaria sordida</name>
    <dbReference type="NCBI Taxonomy" id="392033"/>
    <lineage>
        <taxon>Eukaryota</taxon>
        <taxon>Metazoa</taxon>
        <taxon>Spiralia</taxon>
        <taxon>Gnathifera</taxon>
        <taxon>Rotifera</taxon>
        <taxon>Eurotatoria</taxon>
        <taxon>Bdelloidea</taxon>
        <taxon>Philodinida</taxon>
        <taxon>Philodinidae</taxon>
        <taxon>Rotaria</taxon>
    </lineage>
</organism>
<dbReference type="EMBL" id="CAJOBE010047046">
    <property type="protein sequence ID" value="CAF4345108.1"/>
    <property type="molecule type" value="Genomic_DNA"/>
</dbReference>
<accession>A0A820KIZ3</accession>
<feature type="non-terminal residue" evidence="1">
    <location>
        <position position="1"/>
    </location>
</feature>
<gene>
    <name evidence="1" type="ORF">FNK824_LOCUS42152</name>
</gene>
<proteinExistence type="predicted"/>
<dbReference type="AlphaFoldDB" id="A0A820KIZ3"/>